<gene>
    <name evidence="1" type="ORF">Ocin01_20074</name>
</gene>
<reference evidence="1 2" key="1">
    <citation type="journal article" date="2016" name="Genome Biol. Evol.">
        <title>Gene Family Evolution Reflects Adaptation to Soil Environmental Stressors in the Genome of the Collembolan Orchesella cincta.</title>
        <authorList>
            <person name="Faddeeva-Vakhrusheva A."/>
            <person name="Derks M.F."/>
            <person name="Anvar S.Y."/>
            <person name="Agamennone V."/>
            <person name="Suring W."/>
            <person name="Smit S."/>
            <person name="van Straalen N.M."/>
            <person name="Roelofs D."/>
        </authorList>
    </citation>
    <scope>NUCLEOTIDE SEQUENCE [LARGE SCALE GENOMIC DNA]</scope>
    <source>
        <tissue evidence="1">Mixed pool</tissue>
    </source>
</reference>
<accession>A0A1D2M0W6</accession>
<evidence type="ECO:0000313" key="1">
    <source>
        <dbReference type="EMBL" id="ODM86609.1"/>
    </source>
</evidence>
<comment type="caution">
    <text evidence="1">The sequence shown here is derived from an EMBL/GenBank/DDBJ whole genome shotgun (WGS) entry which is preliminary data.</text>
</comment>
<dbReference type="AlphaFoldDB" id="A0A1D2M0W6"/>
<organism evidence="1 2">
    <name type="scientific">Orchesella cincta</name>
    <name type="common">Springtail</name>
    <name type="synonym">Podura cincta</name>
    <dbReference type="NCBI Taxonomy" id="48709"/>
    <lineage>
        <taxon>Eukaryota</taxon>
        <taxon>Metazoa</taxon>
        <taxon>Ecdysozoa</taxon>
        <taxon>Arthropoda</taxon>
        <taxon>Hexapoda</taxon>
        <taxon>Collembola</taxon>
        <taxon>Entomobryomorpha</taxon>
        <taxon>Entomobryoidea</taxon>
        <taxon>Orchesellidae</taxon>
        <taxon>Orchesellinae</taxon>
        <taxon>Orchesella</taxon>
    </lineage>
</organism>
<dbReference type="EMBL" id="LJIJ01008023">
    <property type="protein sequence ID" value="ODM86609.1"/>
    <property type="molecule type" value="Genomic_DNA"/>
</dbReference>
<proteinExistence type="predicted"/>
<sequence>MGGPSSEFQLGIRDLNSAFLITLSGSFQESRCVTAEGLFGVYSNSLGKEQRSCSIRVILIAAELGRFYELSNFIKISSARRKRDGDRRGQQ</sequence>
<keyword evidence="2" id="KW-1185">Reference proteome</keyword>
<name>A0A1D2M0W6_ORCCI</name>
<protein>
    <submittedName>
        <fullName evidence="1">Uncharacterized protein</fullName>
    </submittedName>
</protein>
<dbReference type="Proteomes" id="UP000094527">
    <property type="component" value="Unassembled WGS sequence"/>
</dbReference>
<evidence type="ECO:0000313" key="2">
    <source>
        <dbReference type="Proteomes" id="UP000094527"/>
    </source>
</evidence>